<dbReference type="EMBL" id="AP014968">
    <property type="protein sequence ID" value="BAT15962.1"/>
    <property type="molecule type" value="Genomic_DNA"/>
</dbReference>
<dbReference type="Gramene" id="Os12t0157066-00">
    <property type="protein sequence ID" value="Os12t0157066-00"/>
    <property type="gene ID" value="Os12g0157066"/>
</dbReference>
<keyword evidence="2" id="KW-1185">Reference proteome</keyword>
<sequence>MATPHGHAWGCPWARGCMAIAAAELELIDRSIETKMCWEQKLGSGEEERRGEEVGDEDDDGVLCREPCTYHG</sequence>
<reference evidence="1 2" key="3">
    <citation type="journal article" date="2013" name="Rice">
        <title>Improvement of the Oryza sativa Nipponbare reference genome using next generation sequence and optical map data.</title>
        <authorList>
            <person name="Kawahara Y."/>
            <person name="de la Bastide M."/>
            <person name="Hamilton J.P."/>
            <person name="Kanamori H."/>
            <person name="McCombie W.R."/>
            <person name="Ouyang S."/>
            <person name="Schwartz D.C."/>
            <person name="Tanaka T."/>
            <person name="Wu J."/>
            <person name="Zhou S."/>
            <person name="Childs K.L."/>
            <person name="Davidson R.M."/>
            <person name="Lin H."/>
            <person name="Quesada-Ocampo L."/>
            <person name="Vaillancourt B."/>
            <person name="Sakai H."/>
            <person name="Lee S.S."/>
            <person name="Kim J."/>
            <person name="Numa H."/>
            <person name="Itoh T."/>
            <person name="Buell C.R."/>
            <person name="Matsumoto T."/>
        </authorList>
    </citation>
    <scope>NUCLEOTIDE SEQUENCE [LARGE SCALE GENOMIC DNA]</scope>
    <source>
        <strain evidence="2">cv. Nipponbare</strain>
    </source>
</reference>
<evidence type="ECO:0000313" key="2">
    <source>
        <dbReference type="Proteomes" id="UP000059680"/>
    </source>
</evidence>
<reference evidence="1 2" key="2">
    <citation type="journal article" date="2013" name="Plant Cell Physiol.">
        <title>Rice Annotation Project Database (RAP-DB): an integrative and interactive database for rice genomics.</title>
        <authorList>
            <person name="Sakai H."/>
            <person name="Lee S.S."/>
            <person name="Tanaka T."/>
            <person name="Numa H."/>
            <person name="Kim J."/>
            <person name="Kawahara Y."/>
            <person name="Wakimoto H."/>
            <person name="Yang C.C."/>
            <person name="Iwamoto M."/>
            <person name="Abe T."/>
            <person name="Yamada Y."/>
            <person name="Muto A."/>
            <person name="Inokuchi H."/>
            <person name="Ikemura T."/>
            <person name="Matsumoto T."/>
            <person name="Sasaki T."/>
            <person name="Itoh T."/>
        </authorList>
    </citation>
    <scope>NUCLEOTIDE SEQUENCE [LARGE SCALE GENOMIC DNA]</scope>
    <source>
        <strain evidence="2">cv. Nipponbare</strain>
    </source>
</reference>
<dbReference type="Proteomes" id="UP000059680">
    <property type="component" value="Chromosome 12"/>
</dbReference>
<organism evidence="1 2">
    <name type="scientific">Oryza sativa subsp. japonica</name>
    <name type="common">Rice</name>
    <dbReference type="NCBI Taxonomy" id="39947"/>
    <lineage>
        <taxon>Eukaryota</taxon>
        <taxon>Viridiplantae</taxon>
        <taxon>Streptophyta</taxon>
        <taxon>Embryophyta</taxon>
        <taxon>Tracheophyta</taxon>
        <taxon>Spermatophyta</taxon>
        <taxon>Magnoliopsida</taxon>
        <taxon>Liliopsida</taxon>
        <taxon>Poales</taxon>
        <taxon>Poaceae</taxon>
        <taxon>BOP clade</taxon>
        <taxon>Oryzoideae</taxon>
        <taxon>Oryzeae</taxon>
        <taxon>Oryzinae</taxon>
        <taxon>Oryza</taxon>
        <taxon>Oryza sativa</taxon>
    </lineage>
</organism>
<gene>
    <name evidence="1" type="ordered locus">Os12g0157066</name>
    <name evidence="1" type="ORF">OSNPB_120157066</name>
</gene>
<dbReference type="AlphaFoldDB" id="A0A0N7KTL6"/>
<reference evidence="2" key="1">
    <citation type="journal article" date="2005" name="Nature">
        <title>The map-based sequence of the rice genome.</title>
        <authorList>
            <consortium name="International rice genome sequencing project (IRGSP)"/>
            <person name="Matsumoto T."/>
            <person name="Wu J."/>
            <person name="Kanamori H."/>
            <person name="Katayose Y."/>
            <person name="Fujisawa M."/>
            <person name="Namiki N."/>
            <person name="Mizuno H."/>
            <person name="Yamamoto K."/>
            <person name="Antonio B.A."/>
            <person name="Baba T."/>
            <person name="Sakata K."/>
            <person name="Nagamura Y."/>
            <person name="Aoki H."/>
            <person name="Arikawa K."/>
            <person name="Arita K."/>
            <person name="Bito T."/>
            <person name="Chiden Y."/>
            <person name="Fujitsuka N."/>
            <person name="Fukunaka R."/>
            <person name="Hamada M."/>
            <person name="Harada C."/>
            <person name="Hayashi A."/>
            <person name="Hijishita S."/>
            <person name="Honda M."/>
            <person name="Hosokawa S."/>
            <person name="Ichikawa Y."/>
            <person name="Idonuma A."/>
            <person name="Iijima M."/>
            <person name="Ikeda M."/>
            <person name="Ikeno M."/>
            <person name="Ito K."/>
            <person name="Ito S."/>
            <person name="Ito T."/>
            <person name="Ito Y."/>
            <person name="Ito Y."/>
            <person name="Iwabuchi A."/>
            <person name="Kamiya K."/>
            <person name="Karasawa W."/>
            <person name="Kurita K."/>
            <person name="Katagiri S."/>
            <person name="Kikuta A."/>
            <person name="Kobayashi H."/>
            <person name="Kobayashi N."/>
            <person name="Machita K."/>
            <person name="Maehara T."/>
            <person name="Masukawa M."/>
            <person name="Mizubayashi T."/>
            <person name="Mukai Y."/>
            <person name="Nagasaki H."/>
            <person name="Nagata Y."/>
            <person name="Naito S."/>
            <person name="Nakashima M."/>
            <person name="Nakama Y."/>
            <person name="Nakamichi Y."/>
            <person name="Nakamura M."/>
            <person name="Meguro A."/>
            <person name="Negishi M."/>
            <person name="Ohta I."/>
            <person name="Ohta T."/>
            <person name="Okamoto M."/>
            <person name="Ono N."/>
            <person name="Saji S."/>
            <person name="Sakaguchi M."/>
            <person name="Sakai K."/>
            <person name="Shibata M."/>
            <person name="Shimokawa T."/>
            <person name="Song J."/>
            <person name="Takazaki Y."/>
            <person name="Terasawa K."/>
            <person name="Tsugane M."/>
            <person name="Tsuji K."/>
            <person name="Ueda S."/>
            <person name="Waki K."/>
            <person name="Yamagata H."/>
            <person name="Yamamoto M."/>
            <person name="Yamamoto S."/>
            <person name="Yamane H."/>
            <person name="Yoshiki S."/>
            <person name="Yoshihara R."/>
            <person name="Yukawa K."/>
            <person name="Zhong H."/>
            <person name="Yano M."/>
            <person name="Yuan Q."/>
            <person name="Ouyang S."/>
            <person name="Liu J."/>
            <person name="Jones K.M."/>
            <person name="Gansberger K."/>
            <person name="Moffat K."/>
            <person name="Hill J."/>
            <person name="Bera J."/>
            <person name="Fadrosh D."/>
            <person name="Jin S."/>
            <person name="Johri S."/>
            <person name="Kim M."/>
            <person name="Overton L."/>
            <person name="Reardon M."/>
            <person name="Tsitrin T."/>
            <person name="Vuong H."/>
            <person name="Weaver B."/>
            <person name="Ciecko A."/>
            <person name="Tallon L."/>
            <person name="Jackson J."/>
            <person name="Pai G."/>
            <person name="Aken S.V."/>
            <person name="Utterback T."/>
            <person name="Reidmuller S."/>
            <person name="Feldblyum T."/>
            <person name="Hsiao J."/>
            <person name="Zismann V."/>
            <person name="Iobst S."/>
            <person name="de Vazeille A.R."/>
            <person name="Buell C.R."/>
            <person name="Ying K."/>
            <person name="Li Y."/>
            <person name="Lu T."/>
            <person name="Huang Y."/>
            <person name="Zhao Q."/>
            <person name="Feng Q."/>
            <person name="Zhang L."/>
            <person name="Zhu J."/>
            <person name="Weng Q."/>
            <person name="Mu J."/>
            <person name="Lu Y."/>
            <person name="Fan D."/>
            <person name="Liu Y."/>
            <person name="Guan J."/>
            <person name="Zhang Y."/>
            <person name="Yu S."/>
            <person name="Liu X."/>
            <person name="Zhang Y."/>
            <person name="Hong G."/>
            <person name="Han B."/>
            <person name="Choisne N."/>
            <person name="Demange N."/>
            <person name="Orjeda G."/>
            <person name="Samain S."/>
            <person name="Cattolico L."/>
            <person name="Pelletier E."/>
            <person name="Couloux A."/>
            <person name="Segurens B."/>
            <person name="Wincker P."/>
            <person name="D'Hont A."/>
            <person name="Scarpelli C."/>
            <person name="Weissenbach J."/>
            <person name="Salanoubat M."/>
            <person name="Quetier F."/>
            <person name="Yu Y."/>
            <person name="Kim H.R."/>
            <person name="Rambo T."/>
            <person name="Currie J."/>
            <person name="Collura K."/>
            <person name="Luo M."/>
            <person name="Yang T."/>
            <person name="Ammiraju J.S.S."/>
            <person name="Engler F."/>
            <person name="Soderlund C."/>
            <person name="Wing R.A."/>
            <person name="Palmer L.E."/>
            <person name="de la Bastide M."/>
            <person name="Spiegel L."/>
            <person name="Nascimento L."/>
            <person name="Zutavern T."/>
            <person name="O'Shaughnessy A."/>
            <person name="Dike S."/>
            <person name="Dedhia N."/>
            <person name="Preston R."/>
            <person name="Balija V."/>
            <person name="McCombie W.R."/>
            <person name="Chow T."/>
            <person name="Chen H."/>
            <person name="Chung M."/>
            <person name="Chen C."/>
            <person name="Shaw J."/>
            <person name="Wu H."/>
            <person name="Hsiao K."/>
            <person name="Chao Y."/>
            <person name="Chu M."/>
            <person name="Cheng C."/>
            <person name="Hour A."/>
            <person name="Lee P."/>
            <person name="Lin S."/>
            <person name="Lin Y."/>
            <person name="Liou J."/>
            <person name="Liu S."/>
            <person name="Hsing Y."/>
            <person name="Raghuvanshi S."/>
            <person name="Mohanty A."/>
            <person name="Bharti A.K."/>
            <person name="Gaur A."/>
            <person name="Gupta V."/>
            <person name="Kumar D."/>
            <person name="Ravi V."/>
            <person name="Vij S."/>
            <person name="Kapur A."/>
            <person name="Khurana P."/>
            <person name="Khurana P."/>
            <person name="Khurana J.P."/>
            <person name="Tyagi A.K."/>
            <person name="Gaikwad K."/>
            <person name="Singh A."/>
            <person name="Dalal V."/>
            <person name="Srivastava S."/>
            <person name="Dixit A."/>
            <person name="Pal A.K."/>
            <person name="Ghazi I.A."/>
            <person name="Yadav M."/>
            <person name="Pandit A."/>
            <person name="Bhargava A."/>
            <person name="Sureshbabu K."/>
            <person name="Batra K."/>
            <person name="Sharma T.R."/>
            <person name="Mohapatra T."/>
            <person name="Singh N.K."/>
            <person name="Messing J."/>
            <person name="Nelson A.B."/>
            <person name="Fuks G."/>
            <person name="Kavchok S."/>
            <person name="Keizer G."/>
            <person name="Linton E."/>
            <person name="Llaca V."/>
            <person name="Song R."/>
            <person name="Tanyolac B."/>
            <person name="Young S."/>
            <person name="Ho-Il K."/>
            <person name="Hahn J.H."/>
            <person name="Sangsakoo G."/>
            <person name="Vanavichit A."/>
            <person name="de Mattos Luiz.A.T."/>
            <person name="Zimmer P.D."/>
            <person name="Malone G."/>
            <person name="Dellagostin O."/>
            <person name="de Oliveira A.C."/>
            <person name="Bevan M."/>
            <person name="Bancroft I."/>
            <person name="Minx P."/>
            <person name="Cordum H."/>
            <person name="Wilson R."/>
            <person name="Cheng Z."/>
            <person name="Jin W."/>
            <person name="Jiang J."/>
            <person name="Leong S.A."/>
            <person name="Iwama H."/>
            <person name="Gojobori T."/>
            <person name="Itoh T."/>
            <person name="Niimura Y."/>
            <person name="Fujii Y."/>
            <person name="Habara T."/>
            <person name="Sakai H."/>
            <person name="Sato Y."/>
            <person name="Wilson G."/>
            <person name="Kumar K."/>
            <person name="McCouch S."/>
            <person name="Juretic N."/>
            <person name="Hoen D."/>
            <person name="Wright S."/>
            <person name="Bruskiewich R."/>
            <person name="Bureau T."/>
            <person name="Miyao A."/>
            <person name="Hirochika H."/>
            <person name="Nishikawa T."/>
            <person name="Kadowaki K."/>
            <person name="Sugiura M."/>
            <person name="Burr B."/>
            <person name="Sasaki T."/>
        </authorList>
    </citation>
    <scope>NUCLEOTIDE SEQUENCE [LARGE SCALE GENOMIC DNA]</scope>
    <source>
        <strain evidence="2">cv. Nipponbare</strain>
    </source>
</reference>
<name>A0A0N7KTL6_ORYSJ</name>
<protein>
    <submittedName>
        <fullName evidence="1">Os12g0157066 protein</fullName>
    </submittedName>
</protein>
<proteinExistence type="predicted"/>
<evidence type="ECO:0000313" key="1">
    <source>
        <dbReference type="EMBL" id="BAT15962.1"/>
    </source>
</evidence>
<accession>A0A0N7KTL6</accession>
<dbReference type="PaxDb" id="39947-A0A0N7KTL6"/>
<dbReference type="InParanoid" id="A0A0N7KTL6"/>